<evidence type="ECO:0000313" key="2">
    <source>
        <dbReference type="Proteomes" id="UP000291116"/>
    </source>
</evidence>
<proteinExistence type="predicted"/>
<sequence>MYWADHELVHGSEVGKVSLGTIGVQVDVGSEVNVTSKGDDSRDAFLLDERKQFLEFELPSQYFRVAVPIGIEVTLATRDDTKGVVAGNYLPRGRRRFQRILEPFGLLWSHHPGNIFVRVVWIRVAEGSVVREKNFKVLTEFLGSVNGLPVQNGVVLVKSLERILVQGVHL</sequence>
<dbReference type="EMBL" id="CAACVS010000499">
    <property type="protein sequence ID" value="VEU42921.1"/>
    <property type="molecule type" value="Genomic_DNA"/>
</dbReference>
<dbReference type="AlphaFoldDB" id="A0A448ZLL1"/>
<gene>
    <name evidence="1" type="ORF">PSNMU_V1.4_AUG-EV-PASAV3_0099200</name>
</gene>
<organism evidence="1 2">
    <name type="scientific">Pseudo-nitzschia multistriata</name>
    <dbReference type="NCBI Taxonomy" id="183589"/>
    <lineage>
        <taxon>Eukaryota</taxon>
        <taxon>Sar</taxon>
        <taxon>Stramenopiles</taxon>
        <taxon>Ochrophyta</taxon>
        <taxon>Bacillariophyta</taxon>
        <taxon>Bacillariophyceae</taxon>
        <taxon>Bacillariophycidae</taxon>
        <taxon>Bacillariales</taxon>
        <taxon>Bacillariaceae</taxon>
        <taxon>Pseudo-nitzschia</taxon>
    </lineage>
</organism>
<reference evidence="1 2" key="1">
    <citation type="submission" date="2019-01" db="EMBL/GenBank/DDBJ databases">
        <authorList>
            <person name="Ferrante I. M."/>
        </authorList>
    </citation>
    <scope>NUCLEOTIDE SEQUENCE [LARGE SCALE GENOMIC DNA]</scope>
    <source>
        <strain evidence="1 2">B856</strain>
    </source>
</reference>
<keyword evidence="2" id="KW-1185">Reference proteome</keyword>
<accession>A0A448ZLL1</accession>
<dbReference type="Proteomes" id="UP000291116">
    <property type="component" value="Unassembled WGS sequence"/>
</dbReference>
<evidence type="ECO:0000313" key="1">
    <source>
        <dbReference type="EMBL" id="VEU42921.1"/>
    </source>
</evidence>
<name>A0A448ZLL1_9STRA</name>
<protein>
    <submittedName>
        <fullName evidence="1">Uncharacterized protein</fullName>
    </submittedName>
</protein>